<dbReference type="OrthoDB" id="1928976at2759"/>
<gene>
    <name evidence="1" type="ORF">THAOC_03493</name>
</gene>
<accession>K0T7Q8</accession>
<protein>
    <submittedName>
        <fullName evidence="1">Uncharacterized protein</fullName>
    </submittedName>
</protein>
<evidence type="ECO:0000313" key="2">
    <source>
        <dbReference type="Proteomes" id="UP000266841"/>
    </source>
</evidence>
<proteinExistence type="predicted"/>
<comment type="caution">
    <text evidence="1">The sequence shown here is derived from an EMBL/GenBank/DDBJ whole genome shotgun (WGS) entry which is preliminary data.</text>
</comment>
<dbReference type="AlphaFoldDB" id="K0T7Q8"/>
<dbReference type="EMBL" id="AGNL01003358">
    <property type="protein sequence ID" value="EJK74808.1"/>
    <property type="molecule type" value="Genomic_DNA"/>
</dbReference>
<keyword evidence="2" id="KW-1185">Reference proteome</keyword>
<sequence length="191" mass="21900">MSSECNYCHALGFADENQSRKNNECHFGKMCCNQGKVMLEQIPPPPDEMLRLWTGDDEDSKFFLANIRALNAQMSFGSLQVNNATVKYGGPASFKVSGMLNRRVGSLTARPENQPKCIQVHFYDGKTQDVTRASTLSTDRKGPTARAQQRRMYEKFLRMFSKLRQFLIQQCQNRYITTFISIKEYIEAESK</sequence>
<name>K0T7Q8_THAOC</name>
<organism evidence="1 2">
    <name type="scientific">Thalassiosira oceanica</name>
    <name type="common">Marine diatom</name>
    <dbReference type="NCBI Taxonomy" id="159749"/>
    <lineage>
        <taxon>Eukaryota</taxon>
        <taxon>Sar</taxon>
        <taxon>Stramenopiles</taxon>
        <taxon>Ochrophyta</taxon>
        <taxon>Bacillariophyta</taxon>
        <taxon>Coscinodiscophyceae</taxon>
        <taxon>Thalassiosirophycidae</taxon>
        <taxon>Thalassiosirales</taxon>
        <taxon>Thalassiosiraceae</taxon>
        <taxon>Thalassiosira</taxon>
    </lineage>
</organism>
<reference evidence="1 2" key="1">
    <citation type="journal article" date="2012" name="Genome Biol.">
        <title>Genome and low-iron response of an oceanic diatom adapted to chronic iron limitation.</title>
        <authorList>
            <person name="Lommer M."/>
            <person name="Specht M."/>
            <person name="Roy A.S."/>
            <person name="Kraemer L."/>
            <person name="Andreson R."/>
            <person name="Gutowska M.A."/>
            <person name="Wolf J."/>
            <person name="Bergner S.V."/>
            <person name="Schilhabel M.B."/>
            <person name="Klostermeier U.C."/>
            <person name="Beiko R.G."/>
            <person name="Rosenstiel P."/>
            <person name="Hippler M."/>
            <person name="Laroche J."/>
        </authorList>
    </citation>
    <scope>NUCLEOTIDE SEQUENCE [LARGE SCALE GENOMIC DNA]</scope>
    <source>
        <strain evidence="1 2">CCMP1005</strain>
    </source>
</reference>
<dbReference type="eggNOG" id="KOG0987">
    <property type="taxonomic scope" value="Eukaryota"/>
</dbReference>
<dbReference type="Proteomes" id="UP000266841">
    <property type="component" value="Unassembled WGS sequence"/>
</dbReference>
<evidence type="ECO:0000313" key="1">
    <source>
        <dbReference type="EMBL" id="EJK74808.1"/>
    </source>
</evidence>